<feature type="region of interest" description="Disordered" evidence="6">
    <location>
        <begin position="593"/>
        <end position="761"/>
    </location>
</feature>
<feature type="compositionally biased region" description="Low complexity" evidence="6">
    <location>
        <begin position="80"/>
        <end position="96"/>
    </location>
</feature>
<keyword evidence="1" id="KW-0479">Metal-binding</keyword>
<feature type="compositionally biased region" description="Low complexity" evidence="6">
    <location>
        <begin position="1301"/>
        <end position="1318"/>
    </location>
</feature>
<feature type="compositionally biased region" description="Low complexity" evidence="6">
    <location>
        <begin position="176"/>
        <end position="187"/>
    </location>
</feature>
<name>A0A6J2TET1_DROLE</name>
<feature type="compositionally biased region" description="Low complexity" evidence="6">
    <location>
        <begin position="1707"/>
        <end position="1722"/>
    </location>
</feature>
<dbReference type="InterPro" id="IPR036236">
    <property type="entry name" value="Znf_C2H2_sf"/>
</dbReference>
<evidence type="ECO:0000256" key="5">
    <source>
        <dbReference type="PROSITE-ProRule" id="PRU00042"/>
    </source>
</evidence>
<feature type="domain" description="C2H2-type" evidence="7">
    <location>
        <begin position="1737"/>
        <end position="1765"/>
    </location>
</feature>
<feature type="compositionally biased region" description="Low complexity" evidence="6">
    <location>
        <begin position="648"/>
        <end position="677"/>
    </location>
</feature>
<feature type="region of interest" description="Disordered" evidence="6">
    <location>
        <begin position="1522"/>
        <end position="1552"/>
    </location>
</feature>
<feature type="region of interest" description="Disordered" evidence="6">
    <location>
        <begin position="966"/>
        <end position="991"/>
    </location>
</feature>
<feature type="domain" description="C2H2-type" evidence="7">
    <location>
        <begin position="1494"/>
        <end position="1522"/>
    </location>
</feature>
<keyword evidence="4" id="KW-0862">Zinc</keyword>
<feature type="region of interest" description="Disordered" evidence="6">
    <location>
        <begin position="1265"/>
        <end position="1287"/>
    </location>
</feature>
<feature type="compositionally biased region" description="Polar residues" evidence="6">
    <location>
        <begin position="503"/>
        <end position="515"/>
    </location>
</feature>
<evidence type="ECO:0000256" key="2">
    <source>
        <dbReference type="ARBA" id="ARBA00022737"/>
    </source>
</evidence>
<feature type="compositionally biased region" description="Low complexity" evidence="6">
    <location>
        <begin position="53"/>
        <end position="65"/>
    </location>
</feature>
<dbReference type="GO" id="GO:0005634">
    <property type="term" value="C:nucleus"/>
    <property type="evidence" value="ECO:0007669"/>
    <property type="project" value="InterPro"/>
</dbReference>
<proteinExistence type="predicted"/>
<dbReference type="OrthoDB" id="2687452at2759"/>
<reference evidence="9 10" key="1">
    <citation type="submission" date="2025-04" db="UniProtKB">
        <authorList>
            <consortium name="RefSeq"/>
        </authorList>
    </citation>
    <scope>IDENTIFICATION</scope>
    <source>
        <strain evidence="9 10">11010-0011.00</strain>
        <tissue evidence="9 10">Whole body</tissue>
    </source>
</reference>
<feature type="compositionally biased region" description="Low complexity" evidence="6">
    <location>
        <begin position="1522"/>
        <end position="1548"/>
    </location>
</feature>
<feature type="compositionally biased region" description="Low complexity" evidence="6">
    <location>
        <begin position="396"/>
        <end position="405"/>
    </location>
</feature>
<feature type="region of interest" description="Disordered" evidence="6">
    <location>
        <begin position="1567"/>
        <end position="1591"/>
    </location>
</feature>
<dbReference type="SMART" id="SM00355">
    <property type="entry name" value="ZnF_C2H2"/>
    <property type="match status" value="7"/>
</dbReference>
<keyword evidence="3 5" id="KW-0863">Zinc-finger</keyword>
<dbReference type="RefSeq" id="XP_030373493.1">
    <property type="nucleotide sequence ID" value="XM_030517633.1"/>
</dbReference>
<feature type="region of interest" description="Disordered" evidence="6">
    <location>
        <begin position="1092"/>
        <end position="1133"/>
    </location>
</feature>
<feature type="compositionally biased region" description="Polar residues" evidence="6">
    <location>
        <begin position="1115"/>
        <end position="1124"/>
    </location>
</feature>
<dbReference type="Proteomes" id="UP000504634">
    <property type="component" value="Unplaced"/>
</dbReference>
<evidence type="ECO:0000313" key="10">
    <source>
        <dbReference type="RefSeq" id="XP_030373493.1"/>
    </source>
</evidence>
<protein>
    <submittedName>
        <fullName evidence="9 10">Protein split ends</fullName>
    </submittedName>
</protein>
<keyword evidence="2" id="KW-0677">Repeat</keyword>
<dbReference type="SUPFAM" id="SSF57716">
    <property type="entry name" value="Glucocorticoid receptor-like (DNA-binding domain)"/>
    <property type="match status" value="1"/>
</dbReference>
<feature type="compositionally biased region" description="Polar residues" evidence="6">
    <location>
        <begin position="694"/>
        <end position="710"/>
    </location>
</feature>
<evidence type="ECO:0000256" key="6">
    <source>
        <dbReference type="SAM" id="MobiDB-lite"/>
    </source>
</evidence>
<dbReference type="SMART" id="SM00868">
    <property type="entry name" value="zf-AD"/>
    <property type="match status" value="1"/>
</dbReference>
<feature type="compositionally biased region" description="Polar residues" evidence="6">
    <location>
        <begin position="531"/>
        <end position="544"/>
    </location>
</feature>
<gene>
    <name evidence="9 10" type="primary">LOC115623349</name>
</gene>
<feature type="domain" description="C2H2-type" evidence="7">
    <location>
        <begin position="1768"/>
        <end position="1795"/>
    </location>
</feature>
<feature type="compositionally biased region" description="Polar residues" evidence="6">
    <location>
        <begin position="457"/>
        <end position="470"/>
    </location>
</feature>
<feature type="region of interest" description="Disordered" evidence="6">
    <location>
        <begin position="174"/>
        <end position="193"/>
    </location>
</feature>
<feature type="compositionally biased region" description="Polar residues" evidence="6">
    <location>
        <begin position="1343"/>
        <end position="1355"/>
    </location>
</feature>
<evidence type="ECO:0000313" key="9">
    <source>
        <dbReference type="RefSeq" id="XP_030373492.1"/>
    </source>
</evidence>
<sequence length="1930" mass="213181">MSANKRRRNSSNSNNNNNTTSSKSSRRLQLQRILQQQQQQLQTDNVETSQENATAAGAAATTTTTMSKPEPEPEQPLSPPAKTETTTAAAEATTTTTPPPPVSKTTAVVDYEDDDDDVAELPRMCRCCCKNEMELLKLFEENIAEPKKPEQQEWEGERINTLLTPSMRRRRTAAITTTQQQQQQQQQRNSENPVDYALSGARCGMEIVHEEMLIWMLDIQRDDGLPQEICRQCKAQFLMVAKFRRRCVRMQQRLKDYAKDILERKARQKMSAKKSTPEQADAKVVDEEEQQLQHKKLKMETPEATTVASDEAKEMRLIFPPPATQKIVLNYKEDMEVTAELPEKLMATPPTQKNPKLTPAKKDSTLTLDNCVDYMHLPETLMERKRRMQQEEEAKQAQQQQQQQEPADVHVADAKTEDSADNVDAAASPKPAKLRKMKLQLRKVRTMPTRLNAAKTEATTRLQQKQQQSEEPMESEFSKVPWKTKAARKEIFDSCSSSTSSSPVVGSQIENNSSEHLSDLSVEQCEGFDSDANSPNSKSTTSETDSLKFPKSKPKALVNKTLQGRGRRRRSTSVLMPAKHARRAMLLKRKALQESKVQTDTTAGLEPKLQFEELTSSTEPSSQQEAKVEVDVQSSAQSCVPVEEPDVSSTHEQTEQQQPTKQPQEPQQSEESQAPQQDVTSTNEKTEQKVVTELQESAPDSEQPQGQNQPLDDPETLKEQPKQAEEQPQVHTSEQAQQLAENVSEVQEQLPEPASAPDQSLKEPYQMMVSIPLEALTQQQQRALCAHPTEGVNNVPKDNVGVDVDDVNNNENAENFCQSATADSFNSAAALRNAQIEANNDKELAAIPLQVAETPPPSAQPQEDAQAAEETLSDTDFEMEIQAPRCAPNADGAADSDFFAQFQEHCNKTLNTTPPPLSEAKRQLEVEMNDVETTLNGILNEMQDQHIYTPVCPHVDEFLTPADYAPLTEQDSSGTAASTDNKTTTTNGSNEELSTIIDMNQSHYAQPAGNEKTNNTSSDPFETSFAGYEVFTPVHNGGSSAQSELIGFQNDIPCFETIQVSNNSNARTESAAQSSLQMELTQLLNELQPTTTTTTAAAAAPPPPTTTAATTTAASEQQQQQSSHLYEPQQHVATATASYEQSANVNYATTAVEAAAAAAASATATTTLYQATPTHTANAKLQLINVPAEPQINLYTQQHQHQHQQHQQQQQLVPQQTQLQWSTVGGLEAINTSTQVDNILTHSGNNNAATTTTTTYYISASDLYASHHHQQHQQQQQQQQQSITQQIETHQTLPSYATLQPQHLQQQLQQQQQQQQQLEANESYMEHGNQPIMILIQQPELQQPVASASNPQQAPLQIYGPPFSNELHHQHQQQQHHQQQQQQQQQQHQQQHQQHQQQSQLQVQNQTVLSIQQLQQYRQQQLEMLANGRDRMISLKCRFCHNGPRFTSSLEYSKHIIELHPAVAPFNCPHCPLSFAGRNKRSQHILTHHFIQRFQCGQCAQEFPAQRALDLHLQRYHALPEAATTSQGQAQTQTQAQAQSQSQPQSASHGNGAVRVEEVQLQLAEPTVELTPMHCERTSSSSSSSGGAAGGGGGMVACGLGSSGLPRKSRILCCPDCEDCTSADGQGHQHHYDELAAPPTVLTPPTTIASLPSPTPSPHITLPSPEQSEPDSTTTLRQFRKRRSSPCVPSPATSISAPGTPMPLIQTTPAPSPSSSPSSSTTDGGATLQQSELRAGHQCIYCEERFTNDIALRKHHQLAHGAQTTMPFVCSICKRGYRMRTALQRHMESHDAEGRPYECNLCRVRFPRPSQLTLHKITVHLLSKPHTCDECGKQFGTESALKTHIKFHGAHMNSHLPLGVFLNDDQSMLPAAKSGAVGSDRVGSPGTIVVADAVEQTVLTPLSSDDGHVSNIMSPTGPPSITVEADVLPP</sequence>
<feature type="compositionally biased region" description="Basic and acidic residues" evidence="6">
    <location>
        <begin position="715"/>
        <end position="725"/>
    </location>
</feature>
<feature type="compositionally biased region" description="Low complexity" evidence="6">
    <location>
        <begin position="974"/>
        <end position="989"/>
    </location>
</feature>
<feature type="compositionally biased region" description="Low complexity" evidence="6">
    <location>
        <begin position="1272"/>
        <end position="1287"/>
    </location>
</feature>
<accession>A0A6J2TET1</accession>
<feature type="compositionally biased region" description="Low complexity" evidence="6">
    <location>
        <begin position="1637"/>
        <end position="1647"/>
    </location>
</feature>
<feature type="region of interest" description="Disordered" evidence="6">
    <location>
        <begin position="1"/>
        <end position="107"/>
    </location>
</feature>
<feature type="region of interest" description="Disordered" evidence="6">
    <location>
        <begin position="1343"/>
        <end position="1398"/>
    </location>
</feature>
<dbReference type="InterPro" id="IPR013087">
    <property type="entry name" value="Znf_C2H2_type"/>
</dbReference>
<feature type="region of interest" description="Disordered" evidence="6">
    <location>
        <begin position="344"/>
        <end position="364"/>
    </location>
</feature>
<dbReference type="GeneID" id="115623349"/>
<dbReference type="PANTHER" id="PTHR48125">
    <property type="entry name" value="LP07818P1"/>
    <property type="match status" value="1"/>
</dbReference>
<dbReference type="Gene3D" id="3.30.160.60">
    <property type="entry name" value="Classic Zinc Finger"/>
    <property type="match status" value="3"/>
</dbReference>
<dbReference type="PANTHER" id="PTHR48125:SF12">
    <property type="entry name" value="AT HOOK TRANSCRIPTION FACTOR FAMILY-RELATED"/>
    <property type="match status" value="1"/>
</dbReference>
<feature type="compositionally biased region" description="Polar residues" evidence="6">
    <location>
        <begin position="613"/>
        <end position="625"/>
    </location>
</feature>
<evidence type="ECO:0000259" key="7">
    <source>
        <dbReference type="PROSITE" id="PS50157"/>
    </source>
</evidence>
<evidence type="ECO:0000256" key="4">
    <source>
        <dbReference type="ARBA" id="ARBA00022833"/>
    </source>
</evidence>
<dbReference type="SUPFAM" id="SSF57667">
    <property type="entry name" value="beta-beta-alpha zinc fingers"/>
    <property type="match status" value="3"/>
</dbReference>
<evidence type="ECO:0000313" key="8">
    <source>
        <dbReference type="Proteomes" id="UP000504634"/>
    </source>
</evidence>
<dbReference type="GO" id="GO:0008270">
    <property type="term" value="F:zinc ion binding"/>
    <property type="evidence" value="ECO:0007669"/>
    <property type="project" value="UniProtKB-KW"/>
</dbReference>
<evidence type="ECO:0000256" key="1">
    <source>
        <dbReference type="ARBA" id="ARBA00022723"/>
    </source>
</evidence>
<dbReference type="PROSITE" id="PS50157">
    <property type="entry name" value="ZINC_FINGER_C2H2_2"/>
    <property type="match status" value="5"/>
</dbReference>
<feature type="compositionally biased region" description="Basic and acidic residues" evidence="6">
    <location>
        <begin position="407"/>
        <end position="418"/>
    </location>
</feature>
<dbReference type="FunFam" id="3.30.160.60:FF:000671">
    <property type="entry name" value="Zinc finger protein 26"/>
    <property type="match status" value="1"/>
</dbReference>
<dbReference type="InterPro" id="IPR012934">
    <property type="entry name" value="Znf_AD"/>
</dbReference>
<feature type="compositionally biased region" description="Low complexity" evidence="6">
    <location>
        <begin position="1372"/>
        <end position="1398"/>
    </location>
</feature>
<dbReference type="RefSeq" id="XP_030373492.1">
    <property type="nucleotide sequence ID" value="XM_030517632.1"/>
</dbReference>
<organism evidence="8 9">
    <name type="scientific">Drosophila lebanonensis</name>
    <name type="common">Fruit fly</name>
    <name type="synonym">Scaptodrosophila lebanonensis</name>
    <dbReference type="NCBI Taxonomy" id="7225"/>
    <lineage>
        <taxon>Eukaryota</taxon>
        <taxon>Metazoa</taxon>
        <taxon>Ecdysozoa</taxon>
        <taxon>Arthropoda</taxon>
        <taxon>Hexapoda</taxon>
        <taxon>Insecta</taxon>
        <taxon>Pterygota</taxon>
        <taxon>Neoptera</taxon>
        <taxon>Endopterygota</taxon>
        <taxon>Diptera</taxon>
        <taxon>Brachycera</taxon>
        <taxon>Muscomorpha</taxon>
        <taxon>Ephydroidea</taxon>
        <taxon>Drosophilidae</taxon>
        <taxon>Scaptodrosophila</taxon>
    </lineage>
</organism>
<feature type="region of interest" description="Disordered" evidence="6">
    <location>
        <begin position="1637"/>
        <end position="1726"/>
    </location>
</feature>
<feature type="domain" description="C2H2-type" evidence="7">
    <location>
        <begin position="1826"/>
        <end position="1853"/>
    </location>
</feature>
<feature type="compositionally biased region" description="Low complexity" evidence="6">
    <location>
        <begin position="10"/>
        <end position="42"/>
    </location>
</feature>
<feature type="region of interest" description="Disordered" evidence="6">
    <location>
        <begin position="1905"/>
        <end position="1930"/>
    </location>
</feature>
<feature type="compositionally biased region" description="Polar residues" evidence="6">
    <location>
        <begin position="43"/>
        <end position="52"/>
    </location>
</feature>
<feature type="compositionally biased region" description="Polar residues" evidence="6">
    <location>
        <begin position="730"/>
        <end position="747"/>
    </location>
</feature>
<feature type="compositionally biased region" description="Basic residues" evidence="6">
    <location>
        <begin position="432"/>
        <end position="445"/>
    </location>
</feature>
<feature type="compositionally biased region" description="Polar residues" evidence="6">
    <location>
        <begin position="1664"/>
        <end position="1677"/>
    </location>
</feature>
<dbReference type="PROSITE" id="PS00028">
    <property type="entry name" value="ZINC_FINGER_C2H2_1"/>
    <property type="match status" value="5"/>
</dbReference>
<feature type="region of interest" description="Disordered" evidence="6">
    <location>
        <begin position="1301"/>
        <end position="1320"/>
    </location>
</feature>
<keyword evidence="8" id="KW-1185">Reference proteome</keyword>
<feature type="domain" description="C2H2-type" evidence="7">
    <location>
        <begin position="1797"/>
        <end position="1825"/>
    </location>
</feature>
<evidence type="ECO:0000256" key="3">
    <source>
        <dbReference type="ARBA" id="ARBA00022771"/>
    </source>
</evidence>
<feature type="region of interest" description="Disordered" evidence="6">
    <location>
        <begin position="386"/>
        <end position="580"/>
    </location>
</feature>
<dbReference type="Pfam" id="PF00096">
    <property type="entry name" value="zf-C2H2"/>
    <property type="match status" value="2"/>
</dbReference>